<protein>
    <submittedName>
        <fullName evidence="1">DNA polymerase III subunit gamma/tau</fullName>
    </submittedName>
</protein>
<evidence type="ECO:0000313" key="1">
    <source>
        <dbReference type="EMBL" id="ONI42688.1"/>
    </source>
</evidence>
<organism evidence="1 2">
    <name type="scientific">Candidatus Epulonipiscium fishelsonii</name>
    <dbReference type="NCBI Taxonomy" id="77094"/>
    <lineage>
        <taxon>Bacteria</taxon>
        <taxon>Bacillati</taxon>
        <taxon>Bacillota</taxon>
        <taxon>Clostridia</taxon>
        <taxon>Lachnospirales</taxon>
        <taxon>Lachnospiraceae</taxon>
        <taxon>Candidatus Epulonipiscium</taxon>
    </lineage>
</organism>
<name>A0ACC8XGD5_9FIRM</name>
<gene>
    <name evidence="1" type="ORF">AN396_13420</name>
</gene>
<dbReference type="Proteomes" id="UP000188605">
    <property type="component" value="Unassembled WGS sequence"/>
</dbReference>
<evidence type="ECO:0000313" key="2">
    <source>
        <dbReference type="Proteomes" id="UP000188605"/>
    </source>
</evidence>
<reference evidence="1" key="1">
    <citation type="submission" date="2016-08" db="EMBL/GenBank/DDBJ databases">
        <authorList>
            <person name="Ngugi D.K."/>
            <person name="Miyake S."/>
            <person name="Stingl U."/>
        </authorList>
    </citation>
    <scope>NUCLEOTIDE SEQUENCE</scope>
    <source>
        <strain evidence="1">SCG-B11WGA-EpuloA1</strain>
    </source>
</reference>
<dbReference type="EMBL" id="LJDB01000008">
    <property type="protein sequence ID" value="ONI42688.1"/>
    <property type="molecule type" value="Genomic_DNA"/>
</dbReference>
<keyword evidence="2" id="KW-1185">Reference proteome</keyword>
<proteinExistence type="predicted"/>
<comment type="caution">
    <text evidence="1">The sequence shown here is derived from an EMBL/GenBank/DDBJ whole genome shotgun (WGS) entry which is preliminary data.</text>
</comment>
<sequence length="540" mass="61214">MSYLALYRKYRPKSFNDIIGQNHIVKTLQNQINKGRVGHAYLFSGTRGTGKTTIAKIFANAINCQNPIDGSACGQCEICKQLLDTTNLNIIEIDAASHNGVDNIREINEEVKYAPAIGKYKIYIIDEVHMLSIGAFNAMLKTLEEPPAHTIFILATTDPQKIPVTIISRCQRFDFKRINVKNIEECLKHYMELEDVKIEQEALMYIAHISDGSMRDALSILEQCISFYYNEFITHDKVLELIGAVDNKLIFDMINSIAKFDSTTAIGICDEINNQGRNIRQFNNDLIVHVRNLLVAKTTNGNSNVLDYSKEHIEQLKTQANNININDLMRYIKIFSELDIDLKVASNPKVILEVAILKLCEPNMDIDNPIYSKIAELENKIAKLQATGVQVQTTSSEKKEVAIQKPTRLPDAVPEDILKLQKEWSNIIDSLNSTSKEHAEYAVFLSFKNDNVEAKVLEGNILYIVYSESGLENLLNSNLDKLKEALSMRENKSINIKLMSVEEYNIKKQELYGSGETPVYIDKNLQEFQSKVNFDVTVKD</sequence>
<accession>A0ACC8XGD5</accession>